<evidence type="ECO:0000256" key="2">
    <source>
        <dbReference type="ARBA" id="ARBA00022630"/>
    </source>
</evidence>
<dbReference type="AlphaFoldDB" id="A0A7S4QEL6"/>
<dbReference type="InterPro" id="IPR002938">
    <property type="entry name" value="FAD-bd"/>
</dbReference>
<keyword evidence="2" id="KW-0285">Flavoprotein</keyword>
<proteinExistence type="predicted"/>
<evidence type="ECO:0000256" key="3">
    <source>
        <dbReference type="ARBA" id="ARBA00022827"/>
    </source>
</evidence>
<dbReference type="Pfam" id="PF01494">
    <property type="entry name" value="FAD_binding_3"/>
    <property type="match status" value="2"/>
</dbReference>
<organism evidence="9">
    <name type="scientific">Alexandrium monilatum</name>
    <dbReference type="NCBI Taxonomy" id="311494"/>
    <lineage>
        <taxon>Eukaryota</taxon>
        <taxon>Sar</taxon>
        <taxon>Alveolata</taxon>
        <taxon>Dinophyceae</taxon>
        <taxon>Gonyaulacales</taxon>
        <taxon>Pyrocystaceae</taxon>
        <taxon>Alexandrium</taxon>
    </lineage>
</organism>
<dbReference type="EMBL" id="HBNR01026984">
    <property type="protein sequence ID" value="CAE4579494.1"/>
    <property type="molecule type" value="Transcribed_RNA"/>
</dbReference>
<keyword evidence="3" id="KW-0274">FAD</keyword>
<keyword evidence="4" id="KW-0521">NADP</keyword>
<dbReference type="GO" id="GO:0070189">
    <property type="term" value="P:kynurenine metabolic process"/>
    <property type="evidence" value="ECO:0007669"/>
    <property type="project" value="TreeGrafter"/>
</dbReference>
<dbReference type="GO" id="GO:0004502">
    <property type="term" value="F:kynurenine 3-monooxygenase activity"/>
    <property type="evidence" value="ECO:0007669"/>
    <property type="project" value="TreeGrafter"/>
</dbReference>
<dbReference type="Gene3D" id="3.50.50.60">
    <property type="entry name" value="FAD/NAD(P)-binding domain"/>
    <property type="match status" value="1"/>
</dbReference>
<feature type="domain" description="FAD-binding" evidence="8">
    <location>
        <begin position="102"/>
        <end position="273"/>
    </location>
</feature>
<feature type="domain" description="FAD-binding" evidence="8">
    <location>
        <begin position="428"/>
        <end position="487"/>
    </location>
</feature>
<evidence type="ECO:0000256" key="7">
    <source>
        <dbReference type="SAM" id="MobiDB-lite"/>
    </source>
</evidence>
<keyword evidence="5" id="KW-0560">Oxidoreductase</keyword>
<evidence type="ECO:0000259" key="8">
    <source>
        <dbReference type="Pfam" id="PF01494"/>
    </source>
</evidence>
<evidence type="ECO:0000256" key="6">
    <source>
        <dbReference type="ARBA" id="ARBA00023033"/>
    </source>
</evidence>
<evidence type="ECO:0000256" key="4">
    <source>
        <dbReference type="ARBA" id="ARBA00022857"/>
    </source>
</evidence>
<keyword evidence="6" id="KW-0503">Monooxygenase</keyword>
<accession>A0A7S4QEL6</accession>
<feature type="region of interest" description="Disordered" evidence="7">
    <location>
        <begin position="1"/>
        <end position="24"/>
    </location>
</feature>
<gene>
    <name evidence="9" type="ORF">AMON00008_LOCUS18272</name>
</gene>
<reference evidence="9" key="1">
    <citation type="submission" date="2021-01" db="EMBL/GenBank/DDBJ databases">
        <authorList>
            <person name="Corre E."/>
            <person name="Pelletier E."/>
            <person name="Niang G."/>
            <person name="Scheremetjew M."/>
            <person name="Finn R."/>
            <person name="Kale V."/>
            <person name="Holt S."/>
            <person name="Cochrane G."/>
            <person name="Meng A."/>
            <person name="Brown T."/>
            <person name="Cohen L."/>
        </authorList>
    </citation>
    <scope>NUCLEOTIDE SEQUENCE</scope>
    <source>
        <strain evidence="9">CCMP3105</strain>
    </source>
</reference>
<dbReference type="PANTHER" id="PTHR46028">
    <property type="entry name" value="KYNURENINE 3-MONOOXYGENASE"/>
    <property type="match status" value="1"/>
</dbReference>
<dbReference type="PANTHER" id="PTHR46028:SF2">
    <property type="entry name" value="KYNURENINE 3-MONOOXYGENASE"/>
    <property type="match status" value="1"/>
</dbReference>
<dbReference type="GO" id="GO:0071949">
    <property type="term" value="F:FAD binding"/>
    <property type="evidence" value="ECO:0007669"/>
    <property type="project" value="InterPro"/>
</dbReference>
<protein>
    <recommendedName>
        <fullName evidence="8">FAD-binding domain-containing protein</fullName>
    </recommendedName>
</protein>
<evidence type="ECO:0000256" key="5">
    <source>
        <dbReference type="ARBA" id="ARBA00023002"/>
    </source>
</evidence>
<sequence length="574" mass="60769">MAAAAPAPRPSTMAAPWLVGGAPPQRGRRVVAEVPRLHGRAPAALPAPPVRAGGSSSIRAVLAASGAAGLLPALRRQRRSHRCRAAATAATPAEDSAPGSATVVGAGPAGLAAALMLAGRGWEVTVIERSQDPAGFDPGRGFMYLIDGRGQGCLKALGHGLLEELQQSSVAMAETRIGALTPAGLKTRVNPMKDATRNSYWLPRHVFVRLLLSAAEREPRIRLVAGASLEALRREPSGLFSAHGASGDSSFEVHGKLLVGADGIRSAVRAQLEEWDGGRGSFVPREFDSPAAGLRYKVLTLPSDFSVDVPNGTEELKSEVMYSVRGAAAKGPKLRMGMIPVRSIFGSRTANVITKPDDAFWDVEDVDGLLAYAARQWPHFPIESFVPREELERFAADRGGRFPKPQHSPSAAWAAASAEGQAEEAGAVILGDALHAFPPDIGQGVNSALEDVMVLAHSLDTQGDGRPAAAVKSFEEARMPDAEALVQMVRVSAPFQYSQDPFRAKLWSLSFLGRLLLNKAMPSIFDLPSFMLVQRAELSYSEVWSRGRRGARRAGLLLGSAALAGAGLLVRLVA</sequence>
<comment type="cofactor">
    <cofactor evidence="1">
        <name>FAD</name>
        <dbReference type="ChEBI" id="CHEBI:57692"/>
    </cofactor>
</comment>
<name>A0A7S4QEL6_9DINO</name>
<dbReference type="PRINTS" id="PR00420">
    <property type="entry name" value="RNGMNOXGNASE"/>
</dbReference>
<evidence type="ECO:0000313" key="9">
    <source>
        <dbReference type="EMBL" id="CAE4579494.1"/>
    </source>
</evidence>
<dbReference type="InterPro" id="IPR036188">
    <property type="entry name" value="FAD/NAD-bd_sf"/>
</dbReference>
<evidence type="ECO:0000256" key="1">
    <source>
        <dbReference type="ARBA" id="ARBA00001974"/>
    </source>
</evidence>
<dbReference type="SUPFAM" id="SSF51905">
    <property type="entry name" value="FAD/NAD(P)-binding domain"/>
    <property type="match status" value="1"/>
</dbReference>